<dbReference type="InterPro" id="IPR000182">
    <property type="entry name" value="GNAT_dom"/>
</dbReference>
<dbReference type="InterPro" id="IPR016181">
    <property type="entry name" value="Acyl_CoA_acyltransferase"/>
</dbReference>
<keyword evidence="3" id="KW-1185">Reference proteome</keyword>
<keyword evidence="2" id="KW-0012">Acyltransferase</keyword>
<dbReference type="CDD" id="cd04301">
    <property type="entry name" value="NAT_SF"/>
    <property type="match status" value="1"/>
</dbReference>
<dbReference type="Gene3D" id="3.40.630.30">
    <property type="match status" value="1"/>
</dbReference>
<keyword evidence="2" id="KW-0808">Transferase</keyword>
<comment type="caution">
    <text evidence="2">The sequence shown here is derived from an EMBL/GenBank/DDBJ whole genome shotgun (WGS) entry which is preliminary data.</text>
</comment>
<dbReference type="SUPFAM" id="SSF55729">
    <property type="entry name" value="Acyl-CoA N-acyltransferases (Nat)"/>
    <property type="match status" value="1"/>
</dbReference>
<dbReference type="Pfam" id="PF13508">
    <property type="entry name" value="Acetyltransf_7"/>
    <property type="match status" value="1"/>
</dbReference>
<dbReference type="RefSeq" id="WP_323322482.1">
    <property type="nucleotide sequence ID" value="NZ_JAYFSI010000001.1"/>
</dbReference>
<feature type="domain" description="N-acetyltransferase" evidence="1">
    <location>
        <begin position="107"/>
        <end position="229"/>
    </location>
</feature>
<dbReference type="EMBL" id="JAYFSI010000001">
    <property type="protein sequence ID" value="MEA5358032.1"/>
    <property type="molecule type" value="Genomic_DNA"/>
</dbReference>
<dbReference type="EC" id="2.3.1.-" evidence="2"/>
<protein>
    <submittedName>
        <fullName evidence="2">GNAT family N-acetyltransferase</fullName>
        <ecNumber evidence="2">2.3.1.-</ecNumber>
    </submittedName>
</protein>
<name>A0ABU5QVT1_9PSEU</name>
<reference evidence="2 3" key="1">
    <citation type="submission" date="2023-12" db="EMBL/GenBank/DDBJ databases">
        <title>Amycolatopsis sp. V23-08.</title>
        <authorList>
            <person name="Somphong A."/>
        </authorList>
    </citation>
    <scope>NUCLEOTIDE SEQUENCE [LARGE SCALE GENOMIC DNA]</scope>
    <source>
        <strain evidence="2 3">V23-08</strain>
    </source>
</reference>
<evidence type="ECO:0000313" key="3">
    <source>
        <dbReference type="Proteomes" id="UP001304298"/>
    </source>
</evidence>
<dbReference type="Proteomes" id="UP001304298">
    <property type="component" value="Unassembled WGS sequence"/>
</dbReference>
<dbReference type="PROSITE" id="PS51186">
    <property type="entry name" value="GNAT"/>
    <property type="match status" value="1"/>
</dbReference>
<gene>
    <name evidence="2" type="ORF">VA596_00675</name>
</gene>
<sequence>MTGLLTVRLQQASANATAMWATLARARGHDVREQDGFTVIDGPAGARVMVTTPEPGDGLAETARCLRDAGVVVEDPFATLDLTAIGLTARQLPVMVREPAPAPEPAGVTRVASPADLVRAGGIVVDGFPLEHYRADDAFPPSLLEQDGPAIFTRGDAGACLTMAHGGVGGAYWVATLPEHRSKGVGRALMHAVLRHFDGLPVTLTAARPGKPLYDSLGFVTVGEANWWR</sequence>
<evidence type="ECO:0000259" key="1">
    <source>
        <dbReference type="PROSITE" id="PS51186"/>
    </source>
</evidence>
<proteinExistence type="predicted"/>
<dbReference type="GO" id="GO:0016746">
    <property type="term" value="F:acyltransferase activity"/>
    <property type="evidence" value="ECO:0007669"/>
    <property type="project" value="UniProtKB-KW"/>
</dbReference>
<evidence type="ECO:0000313" key="2">
    <source>
        <dbReference type="EMBL" id="MEA5358032.1"/>
    </source>
</evidence>
<accession>A0ABU5QVT1</accession>
<organism evidence="2 3">
    <name type="scientific">Amycolatopsis heterodermiae</name>
    <dbReference type="NCBI Taxonomy" id="3110235"/>
    <lineage>
        <taxon>Bacteria</taxon>
        <taxon>Bacillati</taxon>
        <taxon>Actinomycetota</taxon>
        <taxon>Actinomycetes</taxon>
        <taxon>Pseudonocardiales</taxon>
        <taxon>Pseudonocardiaceae</taxon>
        <taxon>Amycolatopsis</taxon>
    </lineage>
</organism>